<reference evidence="2 3" key="1">
    <citation type="submission" date="2017-03" db="EMBL/GenBank/DDBJ databases">
        <title>Widespread Adenine N6-methylation of Active Genes in Fungi.</title>
        <authorList>
            <consortium name="DOE Joint Genome Institute"/>
            <person name="Mondo S.J."/>
            <person name="Dannebaum R.O."/>
            <person name="Kuo R.C."/>
            <person name="Louie K.B."/>
            <person name="Bewick A.J."/>
            <person name="Labutti K."/>
            <person name="Haridas S."/>
            <person name="Kuo A."/>
            <person name="Salamov A."/>
            <person name="Ahrendt S.R."/>
            <person name="Lau R."/>
            <person name="Bowen B.P."/>
            <person name="Lipzen A."/>
            <person name="Sullivan W."/>
            <person name="Andreopoulos W.B."/>
            <person name="Clum A."/>
            <person name="Lindquist E."/>
            <person name="Daum C."/>
            <person name="Northen T.R."/>
            <person name="Ramamoorthy G."/>
            <person name="Schmitz R.J."/>
            <person name="Gryganskyi A."/>
            <person name="Culley D."/>
            <person name="Magnuson J."/>
            <person name="James T.Y."/>
            <person name="O'Malley M.A."/>
            <person name="Stajich J.E."/>
            <person name="Spatafora J.W."/>
            <person name="Visel A."/>
            <person name="Grigoriev I.V."/>
        </authorList>
    </citation>
    <scope>NUCLEOTIDE SEQUENCE [LARGE SCALE GENOMIC DNA]</scope>
    <source>
        <strain evidence="2 3">NRRL Y-17943</strain>
    </source>
</reference>
<dbReference type="InParanoid" id="A0A1Y1U896"/>
<dbReference type="RefSeq" id="XP_021868510.1">
    <property type="nucleotide sequence ID" value="XM_022018661.1"/>
</dbReference>
<dbReference type="AlphaFoldDB" id="A0A1Y1U896"/>
<organism evidence="2 3">
    <name type="scientific">Kockovaella imperatae</name>
    <dbReference type="NCBI Taxonomy" id="4999"/>
    <lineage>
        <taxon>Eukaryota</taxon>
        <taxon>Fungi</taxon>
        <taxon>Dikarya</taxon>
        <taxon>Basidiomycota</taxon>
        <taxon>Agaricomycotina</taxon>
        <taxon>Tremellomycetes</taxon>
        <taxon>Tremellales</taxon>
        <taxon>Cuniculitremaceae</taxon>
        <taxon>Kockovaella</taxon>
    </lineage>
</organism>
<name>A0A1Y1U896_9TREE</name>
<comment type="caution">
    <text evidence="2">The sequence shown here is derived from an EMBL/GenBank/DDBJ whole genome shotgun (WGS) entry which is preliminary data.</text>
</comment>
<gene>
    <name evidence="2" type="ORF">BD324DRAFT_653499</name>
</gene>
<keyword evidence="3" id="KW-1185">Reference proteome</keyword>
<evidence type="ECO:0000313" key="3">
    <source>
        <dbReference type="Proteomes" id="UP000193218"/>
    </source>
</evidence>
<proteinExistence type="predicted"/>
<evidence type="ECO:0000313" key="2">
    <source>
        <dbReference type="EMBL" id="ORX34232.1"/>
    </source>
</evidence>
<accession>A0A1Y1U896</accession>
<dbReference type="OrthoDB" id="2564973at2759"/>
<feature type="compositionally biased region" description="Basic and acidic residues" evidence="1">
    <location>
        <begin position="24"/>
        <end position="38"/>
    </location>
</feature>
<feature type="region of interest" description="Disordered" evidence="1">
    <location>
        <begin position="1"/>
        <end position="38"/>
    </location>
</feature>
<dbReference type="EMBL" id="NBSH01000015">
    <property type="protein sequence ID" value="ORX34232.1"/>
    <property type="molecule type" value="Genomic_DNA"/>
</dbReference>
<evidence type="ECO:0000256" key="1">
    <source>
        <dbReference type="SAM" id="MobiDB-lite"/>
    </source>
</evidence>
<dbReference type="GeneID" id="33560470"/>
<sequence length="101" mass="11663">MKRSPSFCCTSPEPSTPPKKRVKSEHSPSQRTVKKDNAEPGVFTTEKYAIFLERLITAGWANVDRNQLAQELGVTKKQLCKQMEPNRFNIRKRVMEWVRGI</sequence>
<protein>
    <submittedName>
        <fullName evidence="2">Uncharacterized protein</fullName>
    </submittedName>
</protein>
<dbReference type="Proteomes" id="UP000193218">
    <property type="component" value="Unassembled WGS sequence"/>
</dbReference>